<keyword evidence="4" id="KW-1185">Reference proteome</keyword>
<name>A0A7R7I0G7_9ACTN</name>
<sequence length="357" mass="36063">MRRIPRLLLGVGVAATTFAAALTSTAAAAQSTAAAAQSAAPTVRSAASAGHQESARFSAAQQRAARAFWTPARLAAAVDLDALPTSGRPAGTGARPGTASAPPEATTAPTAVPPALPASGAPATGGVRPQTTSPQRWTGGGLISSTAGKVFFSNSSGTYACSGDAVNSGNKSIVATAGHCVVDANTGEVYQNWVFIPGYDHGNRPHGTFTASSLHWMSQRIGDPDPTWDAAFATMSPLNGTKLVDAVGGEGIGFDQTPGQYVYSFGYGGSDAEGNGEQLNWCAGTEFFESGHPGGGIWGIDCVQTGGSSGGPFLQNFDTSTGIGTQIGNISVSSGSNEWHPYYGSEAHDAYNAADAA</sequence>
<evidence type="ECO:0000313" key="3">
    <source>
        <dbReference type="EMBL" id="BCJ38018.1"/>
    </source>
</evidence>
<dbReference type="AlphaFoldDB" id="A0A7R7I0G7"/>
<dbReference type="KEGG" id="atl:Athai_55210"/>
<organism evidence="3 4">
    <name type="scientific">Actinocatenispora thailandica</name>
    <dbReference type="NCBI Taxonomy" id="227318"/>
    <lineage>
        <taxon>Bacteria</taxon>
        <taxon>Bacillati</taxon>
        <taxon>Actinomycetota</taxon>
        <taxon>Actinomycetes</taxon>
        <taxon>Micromonosporales</taxon>
        <taxon>Micromonosporaceae</taxon>
        <taxon>Actinocatenispora</taxon>
    </lineage>
</organism>
<dbReference type="InterPro" id="IPR009003">
    <property type="entry name" value="Peptidase_S1_PA"/>
</dbReference>
<dbReference type="SUPFAM" id="SSF50494">
    <property type="entry name" value="Trypsin-like serine proteases"/>
    <property type="match status" value="1"/>
</dbReference>
<dbReference type="EMBL" id="AP023355">
    <property type="protein sequence ID" value="BCJ38018.1"/>
    <property type="molecule type" value="Genomic_DNA"/>
</dbReference>
<dbReference type="Gene3D" id="2.40.10.10">
    <property type="entry name" value="Trypsin-like serine proteases"/>
    <property type="match status" value="2"/>
</dbReference>
<feature type="chain" id="PRO_5039278228" evidence="2">
    <location>
        <begin position="29"/>
        <end position="357"/>
    </location>
</feature>
<feature type="region of interest" description="Disordered" evidence="1">
    <location>
        <begin position="83"/>
        <end position="140"/>
    </location>
</feature>
<gene>
    <name evidence="3" type="ORF">Athai_55210</name>
</gene>
<feature type="compositionally biased region" description="Low complexity" evidence="1">
    <location>
        <begin position="96"/>
        <end position="110"/>
    </location>
</feature>
<reference evidence="3 4" key="1">
    <citation type="submission" date="2020-08" db="EMBL/GenBank/DDBJ databases">
        <title>Whole genome shotgun sequence of Actinocatenispora thailandica NBRC 105041.</title>
        <authorList>
            <person name="Komaki H."/>
            <person name="Tamura T."/>
        </authorList>
    </citation>
    <scope>NUCLEOTIDE SEQUENCE [LARGE SCALE GENOMIC DNA]</scope>
    <source>
        <strain evidence="3 4">NBRC 105041</strain>
    </source>
</reference>
<dbReference type="Proteomes" id="UP000611640">
    <property type="component" value="Chromosome"/>
</dbReference>
<protein>
    <submittedName>
        <fullName evidence="3">Peptidase</fullName>
    </submittedName>
</protein>
<accession>A0A7R7I0G7</accession>
<dbReference type="InterPro" id="IPR043504">
    <property type="entry name" value="Peptidase_S1_PA_chymotrypsin"/>
</dbReference>
<keyword evidence="2" id="KW-0732">Signal</keyword>
<evidence type="ECO:0000313" key="4">
    <source>
        <dbReference type="Proteomes" id="UP000611640"/>
    </source>
</evidence>
<feature type="signal peptide" evidence="2">
    <location>
        <begin position="1"/>
        <end position="28"/>
    </location>
</feature>
<proteinExistence type="predicted"/>
<dbReference type="RefSeq" id="WP_203964122.1">
    <property type="nucleotide sequence ID" value="NZ_AP023355.1"/>
</dbReference>
<evidence type="ECO:0000256" key="1">
    <source>
        <dbReference type="SAM" id="MobiDB-lite"/>
    </source>
</evidence>
<evidence type="ECO:0000256" key="2">
    <source>
        <dbReference type="SAM" id="SignalP"/>
    </source>
</evidence>